<evidence type="ECO:0000256" key="2">
    <source>
        <dbReference type="ARBA" id="ARBA00022771"/>
    </source>
</evidence>
<evidence type="ECO:0000313" key="7">
    <source>
        <dbReference type="EMBL" id="CAI3999168.1"/>
    </source>
</evidence>
<dbReference type="PANTHER" id="PTHR45756">
    <property type="entry name" value="PALMITOYLTRANSFERASE"/>
    <property type="match status" value="1"/>
</dbReference>
<dbReference type="EMBL" id="CAMXCT030002591">
    <property type="protein sequence ID" value="CAL4786480.1"/>
    <property type="molecule type" value="Genomic_DNA"/>
</dbReference>
<evidence type="ECO:0000256" key="5">
    <source>
        <dbReference type="SAM" id="Phobius"/>
    </source>
</evidence>
<dbReference type="SMART" id="SM00181">
    <property type="entry name" value="EGF"/>
    <property type="match status" value="5"/>
</dbReference>
<proteinExistence type="predicted"/>
<accession>A0A9P1G3X6</accession>
<dbReference type="EMBL" id="CAMXCT020002591">
    <property type="protein sequence ID" value="CAL1152543.1"/>
    <property type="molecule type" value="Genomic_DNA"/>
</dbReference>
<keyword evidence="2 4" id="KW-0863">Zinc-finger</keyword>
<dbReference type="GO" id="GO:0008270">
    <property type="term" value="F:zinc ion binding"/>
    <property type="evidence" value="ECO:0007669"/>
    <property type="project" value="UniProtKB-KW"/>
</dbReference>
<evidence type="ECO:0000256" key="1">
    <source>
        <dbReference type="ARBA" id="ARBA00022723"/>
    </source>
</evidence>
<comment type="caution">
    <text evidence="7">The sequence shown here is derived from an EMBL/GenBank/DDBJ whole genome shotgun (WGS) entry which is preliminary data.</text>
</comment>
<dbReference type="Gene3D" id="2.10.220.10">
    <property type="entry name" value="Hormone Receptor, Insulin-like Growth Factor Receptor 1, Chain A, domain 2"/>
    <property type="match status" value="2"/>
</dbReference>
<feature type="domain" description="FYVE-type" evidence="6">
    <location>
        <begin position="558"/>
        <end position="636"/>
    </location>
</feature>
<dbReference type="InterPro" id="IPR009030">
    <property type="entry name" value="Growth_fac_rcpt_cys_sf"/>
</dbReference>
<feature type="transmembrane region" description="Helical" evidence="5">
    <location>
        <begin position="197"/>
        <end position="220"/>
    </location>
</feature>
<dbReference type="PANTHER" id="PTHR45756:SF1">
    <property type="entry name" value="PROTEIN KINASE DOMAIN CONTAINING PROTEIN"/>
    <property type="match status" value="1"/>
</dbReference>
<keyword evidence="3" id="KW-0862">Zinc</keyword>
<keyword evidence="5" id="KW-0812">Transmembrane</keyword>
<dbReference type="SUPFAM" id="SSF57184">
    <property type="entry name" value="Growth factor receptor domain"/>
    <property type="match status" value="3"/>
</dbReference>
<dbReference type="InterPro" id="IPR053215">
    <property type="entry name" value="TKL_Ser/Thr_kinase"/>
</dbReference>
<dbReference type="OrthoDB" id="409633at2759"/>
<dbReference type="EMBL" id="CAMXCT010002591">
    <property type="protein sequence ID" value="CAI3999168.1"/>
    <property type="molecule type" value="Genomic_DNA"/>
</dbReference>
<dbReference type="InterPro" id="IPR000742">
    <property type="entry name" value="EGF"/>
</dbReference>
<dbReference type="InterPro" id="IPR006212">
    <property type="entry name" value="Furin_repeat"/>
</dbReference>
<feature type="transmembrane region" description="Helical" evidence="5">
    <location>
        <begin position="287"/>
        <end position="307"/>
    </location>
</feature>
<keyword evidence="9" id="KW-1185">Reference proteome</keyword>
<keyword evidence="5" id="KW-0472">Membrane</keyword>
<evidence type="ECO:0000259" key="6">
    <source>
        <dbReference type="PROSITE" id="PS50178"/>
    </source>
</evidence>
<organism evidence="7">
    <name type="scientific">Cladocopium goreaui</name>
    <dbReference type="NCBI Taxonomy" id="2562237"/>
    <lineage>
        <taxon>Eukaryota</taxon>
        <taxon>Sar</taxon>
        <taxon>Alveolata</taxon>
        <taxon>Dinophyceae</taxon>
        <taxon>Suessiales</taxon>
        <taxon>Symbiodiniaceae</taxon>
        <taxon>Cladocopium</taxon>
    </lineage>
</organism>
<keyword evidence="1" id="KW-0479">Metal-binding</keyword>
<evidence type="ECO:0000256" key="3">
    <source>
        <dbReference type="ARBA" id="ARBA00022833"/>
    </source>
</evidence>
<reference evidence="7" key="1">
    <citation type="submission" date="2022-10" db="EMBL/GenBank/DDBJ databases">
        <authorList>
            <person name="Chen Y."/>
            <person name="Dougan E. K."/>
            <person name="Chan C."/>
            <person name="Rhodes N."/>
            <person name="Thang M."/>
        </authorList>
    </citation>
    <scope>NUCLEOTIDE SEQUENCE</scope>
</reference>
<dbReference type="AlphaFoldDB" id="A0A9P1G3X6"/>
<feature type="transmembrane region" description="Helical" evidence="5">
    <location>
        <begin position="232"/>
        <end position="253"/>
    </location>
</feature>
<evidence type="ECO:0000256" key="4">
    <source>
        <dbReference type="PROSITE-ProRule" id="PRU00091"/>
    </source>
</evidence>
<dbReference type="SMART" id="SM00261">
    <property type="entry name" value="FU"/>
    <property type="match status" value="5"/>
</dbReference>
<gene>
    <name evidence="7" type="ORF">C1SCF055_LOCUS25409</name>
</gene>
<protein>
    <submittedName>
        <fullName evidence="8">Histone deacetylase 6</fullName>
    </submittedName>
</protein>
<sequence length="844" mass="92375">MAVHGDNEALPDAYQLEQFFRGGRSGSTSCTSEIQLQHLRGDGGRPLNTETRNDEVLNLPVHRESTISREVEGLQWFEGAQETATSTASLTPSCTSLVLVCALRGVPLWMPMTFTTPIFISQFCVLYIVSFASPQYLFASGAWLVPNSSSSSLNVMKTFATLLMLGQIAEEFHEISESMKVLRRSRLSYSSRAKVNCCWGAIGAQYILALMVMVASAHLILSRQNPIEPLWMTYYVFMTLNFDNMLVKFIMYVRTMQRSTTWKVSILEPDTPSSQKRTQRRDCAQSVVVLWIPLVLAASVTVFSRVFNVLPMTFLRYGYVSNHRPVVMFSSLSLPAGCCPAVASINSTASGFTGDDGVSVSVPCLARDAPEDLGPPPMVYWVAWSSHGSSPSSLQVREGVGSDGYKAVLSGRVAVHPLELMTWMQQRGYEAAPCADRDSQGWLEPVGARWDRIPKGPKRDPAEPEVGMYKQTFPYLANIHIFPFPWDKEVAIYAIAENPKTGALSPRPAVSNVLHSRQCPANCELCSHLGQCRKCKEGYRITDENTCEACTEDCLICEMDASQCSECKVGFGLLNYAQSDHQVHVCAACGSANCKNCDHNLLSTLEVPRRVPCNECEPGFGLVDHSICEKCMDSHCLECDGSANCTQCESGFALLQDPAGNKCDPCGPACLSCHSRDACVECQEAYVLKEGTCEACAPNCKNCTQSGPEACDMNGCYDGFGTKWKKFLGFPNRRECERCEAAECLVCEGKRNICQKCDKDFGVTAGGSCVRCGLGCVTCRGAGSCLECREGFVLQDEKCLVCSDRCFNCSTAGPGGCNRNGCAKGWTAILAQWKEAGDFLKSCN</sequence>
<keyword evidence="5" id="KW-1133">Transmembrane helix</keyword>
<feature type="transmembrane region" description="Helical" evidence="5">
    <location>
        <begin position="118"/>
        <end position="138"/>
    </location>
</feature>
<name>A0A9P1G3X6_9DINO</name>
<evidence type="ECO:0000313" key="9">
    <source>
        <dbReference type="Proteomes" id="UP001152797"/>
    </source>
</evidence>
<dbReference type="InterPro" id="IPR017455">
    <property type="entry name" value="Znf_FYVE-rel"/>
</dbReference>
<reference evidence="8 9" key="2">
    <citation type="submission" date="2024-05" db="EMBL/GenBank/DDBJ databases">
        <authorList>
            <person name="Chen Y."/>
            <person name="Shah S."/>
            <person name="Dougan E. K."/>
            <person name="Thang M."/>
            <person name="Chan C."/>
        </authorList>
    </citation>
    <scope>NUCLEOTIDE SEQUENCE [LARGE SCALE GENOMIC DNA]</scope>
</reference>
<dbReference type="PROSITE" id="PS50178">
    <property type="entry name" value="ZF_FYVE"/>
    <property type="match status" value="1"/>
</dbReference>
<dbReference type="Proteomes" id="UP001152797">
    <property type="component" value="Unassembled WGS sequence"/>
</dbReference>
<evidence type="ECO:0000313" key="8">
    <source>
        <dbReference type="EMBL" id="CAL4786480.1"/>
    </source>
</evidence>